<organism evidence="1 2">
    <name type="scientific">Aliikangiella marina</name>
    <dbReference type="NCBI Taxonomy" id="1712262"/>
    <lineage>
        <taxon>Bacteria</taxon>
        <taxon>Pseudomonadati</taxon>
        <taxon>Pseudomonadota</taxon>
        <taxon>Gammaproteobacteria</taxon>
        <taxon>Oceanospirillales</taxon>
        <taxon>Pleioneaceae</taxon>
        <taxon>Aliikangiella</taxon>
    </lineage>
</organism>
<protein>
    <submittedName>
        <fullName evidence="1">Uncharacterized protein</fullName>
    </submittedName>
</protein>
<evidence type="ECO:0000313" key="1">
    <source>
        <dbReference type="EMBL" id="TQV73902.1"/>
    </source>
</evidence>
<proteinExistence type="predicted"/>
<reference evidence="1 2" key="1">
    <citation type="submission" date="2019-06" db="EMBL/GenBank/DDBJ databases">
        <title>Draft genome of Aliikangiella marina GYP-15.</title>
        <authorList>
            <person name="Wang G."/>
        </authorList>
    </citation>
    <scope>NUCLEOTIDE SEQUENCE [LARGE SCALE GENOMIC DNA]</scope>
    <source>
        <strain evidence="1 2">GYP-15</strain>
    </source>
</reference>
<name>A0A545T9L7_9GAMM</name>
<comment type="caution">
    <text evidence="1">The sequence shown here is derived from an EMBL/GenBank/DDBJ whole genome shotgun (WGS) entry which is preliminary data.</text>
</comment>
<gene>
    <name evidence="1" type="ORF">FLL45_13640</name>
</gene>
<dbReference type="Proteomes" id="UP000317839">
    <property type="component" value="Unassembled WGS sequence"/>
</dbReference>
<accession>A0A545T9L7</accession>
<sequence length="72" mass="8244">MTVSNSLLDMEHWCSCAEKAYEEGRSLIVELLDGSTKEIELSDAEGEFDCLGEMLKEVLFKAKEEGFFWVYL</sequence>
<dbReference type="EMBL" id="VIKR01000003">
    <property type="protein sequence ID" value="TQV73902.1"/>
    <property type="molecule type" value="Genomic_DNA"/>
</dbReference>
<dbReference type="RefSeq" id="WP_142942609.1">
    <property type="nucleotide sequence ID" value="NZ_VIKR01000003.1"/>
</dbReference>
<keyword evidence="2" id="KW-1185">Reference proteome</keyword>
<dbReference type="AlphaFoldDB" id="A0A545T9L7"/>
<evidence type="ECO:0000313" key="2">
    <source>
        <dbReference type="Proteomes" id="UP000317839"/>
    </source>
</evidence>